<dbReference type="Proteomes" id="UP001451303">
    <property type="component" value="Unassembled WGS sequence"/>
</dbReference>
<evidence type="ECO:0000256" key="1">
    <source>
        <dbReference type="SAM" id="MobiDB-lite"/>
    </source>
</evidence>
<dbReference type="EMBL" id="JAVLET010000007">
    <property type="protein sequence ID" value="KAL0468481.1"/>
    <property type="molecule type" value="Genomic_DNA"/>
</dbReference>
<keyword evidence="3" id="KW-1185">Reference proteome</keyword>
<evidence type="ECO:0000313" key="3">
    <source>
        <dbReference type="Proteomes" id="UP001451303"/>
    </source>
</evidence>
<sequence>MDNTSDKQPDCFSNIPLPTVVTKNKGSPQPDVPQAHRVTRGMMAAGGMIPPVAAPPKRKVRVQKPIMTKKEEPDDHEDTSSQGKASSKKTKGSLPDTTEPWGLNRKGVPDMDKLVRLLTRDYTKIPDSSDFAEAAHKYKWRGIGPGKHTLWELRGITLSEKVQARKKARENPQDKIAQIKLSLCEEVFSHIIGEWEAERYSRWRGDLKRMKMN</sequence>
<evidence type="ECO:0000313" key="2">
    <source>
        <dbReference type="EMBL" id="KAL0468481.1"/>
    </source>
</evidence>
<reference evidence="2 3" key="1">
    <citation type="submission" date="2023-09" db="EMBL/GenBank/DDBJ databases">
        <title>Multi-omics analysis of a traditional fermented food reveals byproduct-associated fungal strains for waste-to-food upcycling.</title>
        <authorList>
            <consortium name="Lawrence Berkeley National Laboratory"/>
            <person name="Rekdal V.M."/>
            <person name="Villalobos-Escobedo J.M."/>
            <person name="Rodriguez-Valeron N."/>
            <person name="Garcia M.O."/>
            <person name="Vasquez D.P."/>
            <person name="Damayanti I."/>
            <person name="Sorensen P.M."/>
            <person name="Baidoo E.E."/>
            <person name="De Carvalho A.C."/>
            <person name="Riley R."/>
            <person name="Lipzen A."/>
            <person name="He G."/>
            <person name="Yan M."/>
            <person name="Haridas S."/>
            <person name="Daum C."/>
            <person name="Yoshinaga Y."/>
            <person name="Ng V."/>
            <person name="Grigoriev I.V."/>
            <person name="Munk R."/>
            <person name="Nuraida L."/>
            <person name="Wijaya C.H."/>
            <person name="Morales P.-C."/>
            <person name="Keasling J.D."/>
        </authorList>
    </citation>
    <scope>NUCLEOTIDE SEQUENCE [LARGE SCALE GENOMIC DNA]</scope>
    <source>
        <strain evidence="2 3">FGSC 2613</strain>
    </source>
</reference>
<name>A0ABR3D711_NEUIN</name>
<accession>A0ABR3D711</accession>
<gene>
    <name evidence="2" type="ORF">QR685DRAFT_555640</name>
</gene>
<comment type="caution">
    <text evidence="2">The sequence shown here is derived from an EMBL/GenBank/DDBJ whole genome shotgun (WGS) entry which is preliminary data.</text>
</comment>
<proteinExistence type="predicted"/>
<feature type="region of interest" description="Disordered" evidence="1">
    <location>
        <begin position="1"/>
        <end position="105"/>
    </location>
</feature>
<protein>
    <submittedName>
        <fullName evidence="2">Uncharacterized protein</fullName>
    </submittedName>
</protein>
<organism evidence="2 3">
    <name type="scientific">Neurospora intermedia</name>
    <dbReference type="NCBI Taxonomy" id="5142"/>
    <lineage>
        <taxon>Eukaryota</taxon>
        <taxon>Fungi</taxon>
        <taxon>Dikarya</taxon>
        <taxon>Ascomycota</taxon>
        <taxon>Pezizomycotina</taxon>
        <taxon>Sordariomycetes</taxon>
        <taxon>Sordariomycetidae</taxon>
        <taxon>Sordariales</taxon>
        <taxon>Sordariaceae</taxon>
        <taxon>Neurospora</taxon>
    </lineage>
</organism>